<organism evidence="1 2">
    <name type="scientific">Gracilariopsis chorda</name>
    <dbReference type="NCBI Taxonomy" id="448386"/>
    <lineage>
        <taxon>Eukaryota</taxon>
        <taxon>Rhodophyta</taxon>
        <taxon>Florideophyceae</taxon>
        <taxon>Rhodymeniophycidae</taxon>
        <taxon>Gracilariales</taxon>
        <taxon>Gracilariaceae</taxon>
        <taxon>Gracilariopsis</taxon>
    </lineage>
</organism>
<accession>A0A2V3IGA0</accession>
<gene>
    <name evidence="1" type="ORF">BWQ96_09151</name>
</gene>
<sequence length="331" mass="36279">MDRPQLSDIDLERLDERQVRSKRNLLFYSCPSPSPPPMTDEMDTFTLPPTPTRPGTERGGYGGQEQGTDTMLNSDEHMLVEGRVEGLNDLDAPVNCTSLDEWLGRSMGANEVTPSCSPPMYATPVASQAVAAHNMVTPPANWISREYAHITNGEMVPGEIVEIRRLSQTTIGGLNGHFANVASGGAVLIAPRPDPSPVGVEEALFSSTAPCTPQMGTSGCGEREMGKAKCGKTEGEVDPEPLRLDEVAGILSNQELESIVDNVEKRVHGVAESAKLRLREQLKKDGVPANSRESRVTRRKQWALSRAYRNLAFVLLEHLYRQQWDGGDEMR</sequence>
<evidence type="ECO:0000313" key="1">
    <source>
        <dbReference type="EMBL" id="PXF41119.1"/>
    </source>
</evidence>
<comment type="caution">
    <text evidence="1">The sequence shown here is derived from an EMBL/GenBank/DDBJ whole genome shotgun (WGS) entry which is preliminary data.</text>
</comment>
<proteinExistence type="predicted"/>
<reference evidence="1 2" key="1">
    <citation type="journal article" date="2018" name="Mol. Biol. Evol.">
        <title>Analysis of the draft genome of the red seaweed Gracilariopsis chorda provides insights into genome size evolution in Rhodophyta.</title>
        <authorList>
            <person name="Lee J."/>
            <person name="Yang E.C."/>
            <person name="Graf L."/>
            <person name="Yang J.H."/>
            <person name="Qiu H."/>
            <person name="Zel Zion U."/>
            <person name="Chan C.X."/>
            <person name="Stephens T.G."/>
            <person name="Weber A.P.M."/>
            <person name="Boo G.H."/>
            <person name="Boo S.M."/>
            <person name="Kim K.M."/>
            <person name="Shin Y."/>
            <person name="Jung M."/>
            <person name="Lee S.J."/>
            <person name="Yim H.S."/>
            <person name="Lee J.H."/>
            <person name="Bhattacharya D."/>
            <person name="Yoon H.S."/>
        </authorList>
    </citation>
    <scope>NUCLEOTIDE SEQUENCE [LARGE SCALE GENOMIC DNA]</scope>
    <source>
        <strain evidence="1 2">SKKU-2015</strain>
        <tissue evidence="1">Whole body</tissue>
    </source>
</reference>
<dbReference type="EMBL" id="NBIV01000234">
    <property type="protein sequence ID" value="PXF41119.1"/>
    <property type="molecule type" value="Genomic_DNA"/>
</dbReference>
<dbReference type="Proteomes" id="UP000247409">
    <property type="component" value="Unassembled WGS sequence"/>
</dbReference>
<dbReference type="AlphaFoldDB" id="A0A2V3IGA0"/>
<name>A0A2V3IGA0_9FLOR</name>
<protein>
    <submittedName>
        <fullName evidence="1">Uncharacterized protein</fullName>
    </submittedName>
</protein>
<evidence type="ECO:0000313" key="2">
    <source>
        <dbReference type="Proteomes" id="UP000247409"/>
    </source>
</evidence>
<keyword evidence="2" id="KW-1185">Reference proteome</keyword>